<keyword evidence="3" id="KW-0282">Flagellum</keyword>
<dbReference type="InterPro" id="IPR038610">
    <property type="entry name" value="FliK-like_C_sf"/>
</dbReference>
<dbReference type="CDD" id="cd17470">
    <property type="entry name" value="T3SS_Flik_C"/>
    <property type="match status" value="1"/>
</dbReference>
<dbReference type="EMBL" id="FWZU01000003">
    <property type="protein sequence ID" value="SMF18516.1"/>
    <property type="molecule type" value="Genomic_DNA"/>
</dbReference>
<evidence type="ECO:0000313" key="4">
    <source>
        <dbReference type="Proteomes" id="UP000192906"/>
    </source>
</evidence>
<dbReference type="Gene3D" id="3.30.750.140">
    <property type="match status" value="1"/>
</dbReference>
<dbReference type="Pfam" id="PF02120">
    <property type="entry name" value="Flg_hook"/>
    <property type="match status" value="1"/>
</dbReference>
<feature type="domain" description="Flagellar hook-length control protein-like C-terminal" evidence="2">
    <location>
        <begin position="473"/>
        <end position="552"/>
    </location>
</feature>
<dbReference type="OrthoDB" id="5468982at2"/>
<evidence type="ECO:0000256" key="1">
    <source>
        <dbReference type="SAM" id="MobiDB-lite"/>
    </source>
</evidence>
<protein>
    <submittedName>
        <fullName evidence="3">Flagellar hook-length control protein FliK</fullName>
    </submittedName>
</protein>
<name>A0A1X7DNS5_9BACT</name>
<dbReference type="InterPro" id="IPR021136">
    <property type="entry name" value="Flagellar_hook_control-like_C"/>
</dbReference>
<feature type="compositionally biased region" description="Polar residues" evidence="1">
    <location>
        <begin position="373"/>
        <end position="386"/>
    </location>
</feature>
<dbReference type="AlphaFoldDB" id="A0A1X7DNS5"/>
<feature type="region of interest" description="Disordered" evidence="1">
    <location>
        <begin position="318"/>
        <end position="386"/>
    </location>
</feature>
<dbReference type="STRING" id="1519643.SAMN06295933_2089"/>
<keyword evidence="3" id="KW-0966">Cell projection</keyword>
<dbReference type="Proteomes" id="UP000192906">
    <property type="component" value="Unassembled WGS sequence"/>
</dbReference>
<keyword evidence="3" id="KW-0969">Cilium</keyword>
<evidence type="ECO:0000313" key="3">
    <source>
        <dbReference type="EMBL" id="SMF18516.1"/>
    </source>
</evidence>
<accession>A0A1X7DNS5</accession>
<reference evidence="4" key="1">
    <citation type="submission" date="2017-04" db="EMBL/GenBank/DDBJ databases">
        <authorList>
            <person name="Varghese N."/>
            <person name="Submissions S."/>
        </authorList>
    </citation>
    <scope>NUCLEOTIDE SEQUENCE [LARGE SCALE GENOMIC DNA]</scope>
    <source>
        <strain evidence="4">K3S</strain>
    </source>
</reference>
<gene>
    <name evidence="3" type="ORF">SAMN06295933_2089</name>
</gene>
<evidence type="ECO:0000259" key="2">
    <source>
        <dbReference type="Pfam" id="PF02120"/>
    </source>
</evidence>
<proteinExistence type="predicted"/>
<sequence length="613" mass="66462">MKILPYLEQSTQTTGITTDRTPLLENSYRSSMFDNFLYSSDGAAESVYQPVQQAIAEIRSAPEEVVRREDVRSASENLESAARDVSLESVKKEPQDLQVSREDWNKIKDELKKYGVDKKDIADLEEKVMSEGGITYGVLVTELSSMMQSQKGVTLTPVQKQNMDSIFAKLGFNPDESKNMLADISKGKMGDVLKKMQDKLTALSDSQDLQFSEDETKTLSLLFKLSDENSSKVAQFFTKEGATAGVIKQGFSLLKDALVEQSAKQDAKDLNLVKTVASSLQKAMDQASDQSPDNVRMASAKVISDSLGVGKEIGEKTASNTAASQGEAGDSAITNKNSADHSTDKNSANTTHSSENKSNNGLNNQAKGGFEGNPQNNPQHNNSAASDTKYTNKHWLENILSDSKDVGTWNNFFGKLTDSSITKSESSILGDALGGGGVLGTLKNAANAAQSGKATGMWEQTARSNVLEQVQQGAFKNLGQGTKQLTLKLNPLDLGTVNVMIQVHNKDVKAVIRADNPDTARMIADQLESVKHALEQQGLKVDKLEVQTGLADSQTQSSWNGAQDHNTAHYQEMMAGMKKRWHDLRSGGTSLAQDVQNIEHTATISQSGLHVVA</sequence>
<keyword evidence="4" id="KW-1185">Reference proteome</keyword>
<organism evidence="3 4">
    <name type="scientific">Desulfovibrio gilichinskyi</name>
    <dbReference type="NCBI Taxonomy" id="1519643"/>
    <lineage>
        <taxon>Bacteria</taxon>
        <taxon>Pseudomonadati</taxon>
        <taxon>Thermodesulfobacteriota</taxon>
        <taxon>Desulfovibrionia</taxon>
        <taxon>Desulfovibrionales</taxon>
        <taxon>Desulfovibrionaceae</taxon>
        <taxon>Desulfovibrio</taxon>
    </lineage>
</organism>
<dbReference type="RefSeq" id="WP_085101887.1">
    <property type="nucleotide sequence ID" value="NZ_FWZU01000003.1"/>
</dbReference>
<feature type="compositionally biased region" description="Polar residues" evidence="1">
    <location>
        <begin position="345"/>
        <end position="366"/>
    </location>
</feature>